<dbReference type="GO" id="GO:0008902">
    <property type="term" value="F:hydroxymethylpyrimidine kinase activity"/>
    <property type="evidence" value="ECO:0007669"/>
    <property type="project" value="UniProtKB-EC"/>
</dbReference>
<evidence type="ECO:0000259" key="3">
    <source>
        <dbReference type="Pfam" id="PF08543"/>
    </source>
</evidence>
<keyword evidence="4" id="KW-0418">Kinase</keyword>
<reference evidence="4 5" key="1">
    <citation type="submission" date="2020-04" db="EMBL/GenBank/DDBJ databases">
        <title>Genome sequencing of novel species.</title>
        <authorList>
            <person name="Heo J."/>
            <person name="Kim S.-J."/>
            <person name="Kim J.-S."/>
            <person name="Hong S.-B."/>
            <person name="Kwon S.-W."/>
        </authorList>
    </citation>
    <scope>NUCLEOTIDE SEQUENCE [LARGE SCALE GENOMIC DNA]</scope>
    <source>
        <strain evidence="4 5">CJU-R4</strain>
    </source>
</reference>
<dbReference type="CDD" id="cd01169">
    <property type="entry name" value="HMPP_kinase"/>
    <property type="match status" value="1"/>
</dbReference>
<dbReference type="EC" id="2.7.1.49" evidence="2"/>
<keyword evidence="5" id="KW-1185">Reference proteome</keyword>
<sequence length="261" mass="27797">MPEMPPIQTERPYALSIAGLDPSAGAGLLADVKTLEACGVYGLGVCTALTMQHDSDFRAVDWVPLDRIIAQCEPLFERYPIDVVKIGLIESLDVLANLLDWLQGIAPGVSIIWDPILKASAGFSFHQIDGRSPVLPLLARLSLLTPNAPEAVQLAGTDQPWAAAEQLSAYCPVYLKGGHLPTHDGQVADYLLVDGYGTTSFPAFFIANGEKHGSGCVLSAAVAAGLARGLPLPDACRTARRYMNQYLASSPTRLGFHSTIA</sequence>
<dbReference type="PANTHER" id="PTHR20858">
    <property type="entry name" value="PHOSPHOMETHYLPYRIMIDINE KINASE"/>
    <property type="match status" value="1"/>
</dbReference>
<name>A0A7L5DWS4_9BACT</name>
<dbReference type="GO" id="GO:0005829">
    <property type="term" value="C:cytosol"/>
    <property type="evidence" value="ECO:0007669"/>
    <property type="project" value="TreeGrafter"/>
</dbReference>
<keyword evidence="4" id="KW-0808">Transferase</keyword>
<dbReference type="EMBL" id="CP051677">
    <property type="protein sequence ID" value="QJD80000.1"/>
    <property type="molecule type" value="Genomic_DNA"/>
</dbReference>
<dbReference type="GO" id="GO:0008972">
    <property type="term" value="F:phosphomethylpyrimidine kinase activity"/>
    <property type="evidence" value="ECO:0007669"/>
    <property type="project" value="InterPro"/>
</dbReference>
<proteinExistence type="predicted"/>
<dbReference type="Proteomes" id="UP000501128">
    <property type="component" value="Chromosome"/>
</dbReference>
<dbReference type="RefSeq" id="WP_169551961.1">
    <property type="nucleotide sequence ID" value="NZ_CP051677.1"/>
</dbReference>
<organism evidence="4 5">
    <name type="scientific">Spirosoma rhododendri</name>
    <dbReference type="NCBI Taxonomy" id="2728024"/>
    <lineage>
        <taxon>Bacteria</taxon>
        <taxon>Pseudomonadati</taxon>
        <taxon>Bacteroidota</taxon>
        <taxon>Cytophagia</taxon>
        <taxon>Cytophagales</taxon>
        <taxon>Cytophagaceae</taxon>
        <taxon>Spirosoma</taxon>
    </lineage>
</organism>
<dbReference type="Pfam" id="PF08543">
    <property type="entry name" value="Phos_pyr_kin"/>
    <property type="match status" value="1"/>
</dbReference>
<dbReference type="AlphaFoldDB" id="A0A7L5DWS4"/>
<dbReference type="Gene3D" id="3.40.1190.20">
    <property type="match status" value="1"/>
</dbReference>
<dbReference type="PANTHER" id="PTHR20858:SF17">
    <property type="entry name" value="HYDROXYMETHYLPYRIMIDINE_PHOSPHOMETHYLPYRIMIDINE KINASE THI20-RELATED"/>
    <property type="match status" value="1"/>
</dbReference>
<accession>A0A7L5DWS4</accession>
<evidence type="ECO:0000313" key="5">
    <source>
        <dbReference type="Proteomes" id="UP000501128"/>
    </source>
</evidence>
<evidence type="ECO:0000313" key="4">
    <source>
        <dbReference type="EMBL" id="QJD80000.1"/>
    </source>
</evidence>
<gene>
    <name evidence="4" type="ORF">HH216_17475</name>
</gene>
<dbReference type="KEGG" id="srho:HH216_17475"/>
<dbReference type="SUPFAM" id="SSF53613">
    <property type="entry name" value="Ribokinase-like"/>
    <property type="match status" value="1"/>
</dbReference>
<dbReference type="InterPro" id="IPR013749">
    <property type="entry name" value="PM/HMP-P_kinase-1"/>
</dbReference>
<comment type="pathway">
    <text evidence="1">Cofactor biosynthesis; thiamine diphosphate biosynthesis.</text>
</comment>
<protein>
    <recommendedName>
        <fullName evidence="2">hydroxymethylpyrimidine kinase</fullName>
        <ecNumber evidence="2">2.7.1.49</ecNumber>
    </recommendedName>
</protein>
<evidence type="ECO:0000256" key="1">
    <source>
        <dbReference type="ARBA" id="ARBA00004948"/>
    </source>
</evidence>
<evidence type="ECO:0000256" key="2">
    <source>
        <dbReference type="ARBA" id="ARBA00012135"/>
    </source>
</evidence>
<dbReference type="GO" id="GO:0009228">
    <property type="term" value="P:thiamine biosynthetic process"/>
    <property type="evidence" value="ECO:0007669"/>
    <property type="project" value="InterPro"/>
</dbReference>
<dbReference type="InterPro" id="IPR004399">
    <property type="entry name" value="HMP/HMP-P_kinase_dom"/>
</dbReference>
<dbReference type="InterPro" id="IPR029056">
    <property type="entry name" value="Ribokinase-like"/>
</dbReference>
<feature type="domain" description="Pyridoxamine kinase/Phosphomethylpyrimidine kinase" evidence="3">
    <location>
        <begin position="21"/>
        <end position="250"/>
    </location>
</feature>